<reference evidence="6" key="1">
    <citation type="journal article" date="2014" name="Int. J. Syst. Evol. Microbiol.">
        <title>Complete genome of a new Firmicutes species belonging to the dominant human colonic microbiota ('Ruminococcus bicirculans') reveals two chromosomes and a selective capacity to utilize plant glucans.</title>
        <authorList>
            <consortium name="NISC Comparative Sequencing Program"/>
            <person name="Wegmann U."/>
            <person name="Louis P."/>
            <person name="Goesmann A."/>
            <person name="Henrissat B."/>
            <person name="Duncan S.H."/>
            <person name="Flint H.J."/>
        </authorList>
    </citation>
    <scope>NUCLEOTIDE SEQUENCE</scope>
    <source>
        <strain evidence="6">NBRC 102424</strain>
    </source>
</reference>
<dbReference type="PROSITE" id="PS51077">
    <property type="entry name" value="HTH_ICLR"/>
    <property type="match status" value="1"/>
</dbReference>
<feature type="domain" description="HTH iclR-type" evidence="4">
    <location>
        <begin position="14"/>
        <end position="74"/>
    </location>
</feature>
<evidence type="ECO:0000256" key="1">
    <source>
        <dbReference type="ARBA" id="ARBA00023015"/>
    </source>
</evidence>
<dbReference type="Gene3D" id="1.10.10.10">
    <property type="entry name" value="Winged helix-like DNA-binding domain superfamily/Winged helix DNA-binding domain"/>
    <property type="match status" value="1"/>
</dbReference>
<dbReference type="InterPro" id="IPR014757">
    <property type="entry name" value="Tscrpt_reg_IclR_C"/>
</dbReference>
<keyword evidence="2" id="KW-0238">DNA-binding</keyword>
<dbReference type="CDD" id="cd00090">
    <property type="entry name" value="HTH_ARSR"/>
    <property type="match status" value="1"/>
</dbReference>
<dbReference type="InterPro" id="IPR005471">
    <property type="entry name" value="Tscrpt_reg_IclR_N"/>
</dbReference>
<dbReference type="PROSITE" id="PS51078">
    <property type="entry name" value="ICLR_ED"/>
    <property type="match status" value="1"/>
</dbReference>
<sequence>MDKIMVDQSKHNHSQVISRAATILKALQHYPQGISITALAKRVELPRSTVHRLVSSLEQASLVIHTRQGIQLGAALLQMTHTAHTDFISVAKPHIDTLARRTRETVDVCVFRGQYSLSIDQIASDQELRVMSPVGTAFPVYTSAHGKAILATLSNEEVKTVIGDKWIQRTESSHVSYDTLFRDLDLIRKNGWAVDIEEHAEGVCAVGVSIQSSLAERYAIAVALPVIRFNKNMTEVTSALLQCQAEVEEVLKR</sequence>
<evidence type="ECO:0000256" key="2">
    <source>
        <dbReference type="ARBA" id="ARBA00023125"/>
    </source>
</evidence>
<accession>A0ABQ5TZL0</accession>
<keyword evidence="1" id="KW-0805">Transcription regulation</keyword>
<protein>
    <submittedName>
        <fullName evidence="6">Transcriptional regulator</fullName>
    </submittedName>
</protein>
<gene>
    <name evidence="6" type="ORF">GCM10007891_27890</name>
</gene>
<evidence type="ECO:0000313" key="6">
    <source>
        <dbReference type="EMBL" id="GLQ00936.1"/>
    </source>
</evidence>
<dbReference type="SUPFAM" id="SSF55781">
    <property type="entry name" value="GAF domain-like"/>
    <property type="match status" value="1"/>
</dbReference>
<dbReference type="InterPro" id="IPR029016">
    <property type="entry name" value="GAF-like_dom_sf"/>
</dbReference>
<name>A0ABQ5TZL0_9GAMM</name>
<feature type="domain" description="IclR-ED" evidence="5">
    <location>
        <begin position="68"/>
        <end position="253"/>
    </location>
</feature>
<dbReference type="Proteomes" id="UP001161423">
    <property type="component" value="Unassembled WGS sequence"/>
</dbReference>
<organism evidence="6 7">
    <name type="scientific">Methylophaga thalassica</name>
    <dbReference type="NCBI Taxonomy" id="40223"/>
    <lineage>
        <taxon>Bacteria</taxon>
        <taxon>Pseudomonadati</taxon>
        <taxon>Pseudomonadota</taxon>
        <taxon>Gammaproteobacteria</taxon>
        <taxon>Thiotrichales</taxon>
        <taxon>Piscirickettsiaceae</taxon>
        <taxon>Methylophaga</taxon>
    </lineage>
</organism>
<keyword evidence="3" id="KW-0804">Transcription</keyword>
<keyword evidence="7" id="KW-1185">Reference proteome</keyword>
<dbReference type="EMBL" id="BSND01000013">
    <property type="protein sequence ID" value="GLQ00936.1"/>
    <property type="molecule type" value="Genomic_DNA"/>
</dbReference>
<comment type="caution">
    <text evidence="6">The sequence shown here is derived from an EMBL/GenBank/DDBJ whole genome shotgun (WGS) entry which is preliminary data.</text>
</comment>
<evidence type="ECO:0000259" key="4">
    <source>
        <dbReference type="PROSITE" id="PS51077"/>
    </source>
</evidence>
<dbReference type="InterPro" id="IPR036388">
    <property type="entry name" value="WH-like_DNA-bd_sf"/>
</dbReference>
<dbReference type="InterPro" id="IPR050707">
    <property type="entry name" value="HTH_MetabolicPath_Reg"/>
</dbReference>
<dbReference type="SMART" id="SM00346">
    <property type="entry name" value="HTH_ICLR"/>
    <property type="match status" value="1"/>
</dbReference>
<dbReference type="PANTHER" id="PTHR30136:SF35">
    <property type="entry name" value="HTH-TYPE TRANSCRIPTIONAL REGULATOR RV1719"/>
    <property type="match status" value="1"/>
</dbReference>
<proteinExistence type="predicted"/>
<dbReference type="SUPFAM" id="SSF46785">
    <property type="entry name" value="Winged helix' DNA-binding domain"/>
    <property type="match status" value="1"/>
</dbReference>
<dbReference type="InterPro" id="IPR036390">
    <property type="entry name" value="WH_DNA-bd_sf"/>
</dbReference>
<dbReference type="InterPro" id="IPR011991">
    <property type="entry name" value="ArsR-like_HTH"/>
</dbReference>
<evidence type="ECO:0000259" key="5">
    <source>
        <dbReference type="PROSITE" id="PS51078"/>
    </source>
</evidence>
<dbReference type="PANTHER" id="PTHR30136">
    <property type="entry name" value="HELIX-TURN-HELIX TRANSCRIPTIONAL REGULATOR, ICLR FAMILY"/>
    <property type="match status" value="1"/>
</dbReference>
<evidence type="ECO:0000313" key="7">
    <source>
        <dbReference type="Proteomes" id="UP001161423"/>
    </source>
</evidence>
<dbReference type="Pfam" id="PF09339">
    <property type="entry name" value="HTH_IclR"/>
    <property type="match status" value="1"/>
</dbReference>
<dbReference type="Gene3D" id="3.30.450.40">
    <property type="match status" value="1"/>
</dbReference>
<evidence type="ECO:0000256" key="3">
    <source>
        <dbReference type="ARBA" id="ARBA00023163"/>
    </source>
</evidence>
<reference evidence="6" key="2">
    <citation type="submission" date="2023-01" db="EMBL/GenBank/DDBJ databases">
        <title>Draft genome sequence of Methylophaga thalassica strain NBRC 102424.</title>
        <authorList>
            <person name="Sun Q."/>
            <person name="Mori K."/>
        </authorList>
    </citation>
    <scope>NUCLEOTIDE SEQUENCE</scope>
    <source>
        <strain evidence="6">NBRC 102424</strain>
    </source>
</reference>
<dbReference type="Pfam" id="PF01614">
    <property type="entry name" value="IclR_C"/>
    <property type="match status" value="1"/>
</dbReference>